<dbReference type="GO" id="GO:0070740">
    <property type="term" value="F:tubulin-glutamic acid ligase activity"/>
    <property type="evidence" value="ECO:0007669"/>
    <property type="project" value="TreeGrafter"/>
</dbReference>
<feature type="compositionally biased region" description="Basic and acidic residues" evidence="6">
    <location>
        <begin position="472"/>
        <end position="483"/>
    </location>
</feature>
<feature type="compositionally biased region" description="Low complexity" evidence="6">
    <location>
        <begin position="543"/>
        <end position="561"/>
    </location>
</feature>
<evidence type="ECO:0000256" key="5">
    <source>
        <dbReference type="ARBA" id="ARBA00022840"/>
    </source>
</evidence>
<sequence>MGDPNISNLTASLEELSLKKQLPLRQTTQKPVLKYNQSVTRPSQYYNQQKVIAIGPDGNSAYSNLSQAALTSPMVPTPFRVSRNPNPAPVPFNKQGGQTYISPNNVGKPPVSQTAKPSPHPNPYNRPLSAKDIVSDLLSQNHQKMVKTFGSSPSSGIPSSSSPSMLGSASSASSSSSGGSAFPVNSFMRPPSAVRKDTKVVQKDIPPPKELGMLQREAHIFQKEAPSVNSSTTIKEQSGKSSSSSDVGGKKMVKQITENIENETTTTRVKSASQKTVTQQGDQVITRQGMNGVTVIQKVAAPPNFGTQINTIISKVTESKPEVVPSANPSSKPATIKHSSSSSSLPKPGMSSNSSSNSTAKESPSKIRNMNYTPTKPYEEVKDPPSNFTSTSKTAKEEEKKSKHQPATLETPISEKKPPKPDTWATHLKQTSLSSSPVAGNGTSYYRKESKSEIMLHEQRPPVQGAPAKNKKILDKVDVGKTEDDGEEDEEEEDGSTPGERQPGDGEASLNDDLDDDDDGIDNLDEDCIEGSDGESDGYSITSSLSRRSSSARSRAKSASATRPVTAVRQVATPSDDEVRPRTLRPATAVPAKPAVRPPLTQSLFPNIPPTIHFETEGFKIEQLPWDLRKLLKWRMSPITPNIVKHTLARSHFRITKRNHDWLGCWGKHMKSQGFKSIREYQKLNHFPGSFQIGRKDRLWRNLSKLQVQNGKKEFGFFPQTFVLPSDLKLLKRAWEDGGPKQKWIVKPPASARGIGIKVINKWTQIPRKRPVIVQKYLGRPYLINDSKFDMRIYVYVSSYDPLRIYIFEDGLARFASMKYSTAMKNVNNKFMHLTNYSVNKKNSEYQSNGDEALCQGHKWGLKALWNYMKRQGVNTTQVWENIKDLVVKTIVCAESPINSMIKSNCRSRYCVHELFGFDVLLDENLKPWILEVNISPSLHSNSQLDINIKGQMIRDLMNIAGFRIPDKADVLHSNSVAPSATEFSSYYPPNDVCMDKRLFTSILAPDERAKHAYYCQRHQDEQVLQTILDVLTPDDIRVLTECIDEDSRKGSFQRVFPTPSSHRYLRYMEAPRYYNLLVSQWVQRFNRMEQKGIALLEQFCDEGINLQNPTEDQNHQWCPPNGLLSHRGDNRTHSAPNKHQDKESAMKHSQSTSSGLPKMGKKPPKAPVPHASHAHHSGTARTISQCSSASSSLVSAPSPTPSSQTVNKSAASSSR</sequence>
<proteinExistence type="inferred from homology"/>
<dbReference type="EnsemblMetazoa" id="G31693.1">
    <property type="protein sequence ID" value="G31693.1:cds"/>
    <property type="gene ID" value="G31693"/>
</dbReference>
<feature type="compositionally biased region" description="Basic and acidic residues" evidence="6">
    <location>
        <begin position="446"/>
        <end position="460"/>
    </location>
</feature>
<dbReference type="FunFam" id="3.30.470.20:FF:000009">
    <property type="entry name" value="tubulin polyglutamylase TTLL5 isoform X1"/>
    <property type="match status" value="1"/>
</dbReference>
<keyword evidence="8" id="KW-1185">Reference proteome</keyword>
<dbReference type="Pfam" id="PF03133">
    <property type="entry name" value="TTL"/>
    <property type="match status" value="1"/>
</dbReference>
<dbReference type="GO" id="GO:0000226">
    <property type="term" value="P:microtubule cytoskeleton organization"/>
    <property type="evidence" value="ECO:0007669"/>
    <property type="project" value="TreeGrafter"/>
</dbReference>
<evidence type="ECO:0000256" key="4">
    <source>
        <dbReference type="ARBA" id="ARBA00022741"/>
    </source>
</evidence>
<evidence type="ECO:0000256" key="2">
    <source>
        <dbReference type="ARBA" id="ARBA00022598"/>
    </source>
</evidence>
<feature type="compositionally biased region" description="Low complexity" evidence="6">
    <location>
        <begin position="1185"/>
        <end position="1204"/>
    </location>
</feature>
<evidence type="ECO:0000256" key="3">
    <source>
        <dbReference type="ARBA" id="ARBA00022701"/>
    </source>
</evidence>
<dbReference type="GO" id="GO:0036064">
    <property type="term" value="C:ciliary basal body"/>
    <property type="evidence" value="ECO:0007669"/>
    <property type="project" value="TreeGrafter"/>
</dbReference>
<dbReference type="PANTHER" id="PTHR12241:SF162">
    <property type="entry name" value="TUBULIN MONOGLUTAMYLASE TTLL4"/>
    <property type="match status" value="1"/>
</dbReference>
<protein>
    <recommendedName>
        <fullName evidence="9">Tubulin polyglutamylase TTLL4</fullName>
    </recommendedName>
</protein>
<feature type="compositionally biased region" description="Acidic residues" evidence="6">
    <location>
        <begin position="484"/>
        <end position="495"/>
    </location>
</feature>
<organism evidence="7 8">
    <name type="scientific">Magallana gigas</name>
    <name type="common">Pacific oyster</name>
    <name type="synonym">Crassostrea gigas</name>
    <dbReference type="NCBI Taxonomy" id="29159"/>
    <lineage>
        <taxon>Eukaryota</taxon>
        <taxon>Metazoa</taxon>
        <taxon>Spiralia</taxon>
        <taxon>Lophotrochozoa</taxon>
        <taxon>Mollusca</taxon>
        <taxon>Bivalvia</taxon>
        <taxon>Autobranchia</taxon>
        <taxon>Pteriomorphia</taxon>
        <taxon>Ostreida</taxon>
        <taxon>Ostreoidea</taxon>
        <taxon>Ostreidae</taxon>
        <taxon>Magallana</taxon>
    </lineage>
</organism>
<dbReference type="Proteomes" id="UP000005408">
    <property type="component" value="Unassembled WGS sequence"/>
</dbReference>
<dbReference type="GO" id="GO:0005524">
    <property type="term" value="F:ATP binding"/>
    <property type="evidence" value="ECO:0007669"/>
    <property type="project" value="UniProtKB-KW"/>
</dbReference>
<evidence type="ECO:0008006" key="9">
    <source>
        <dbReference type="Google" id="ProtNLM"/>
    </source>
</evidence>
<keyword evidence="4" id="KW-0547">Nucleotide-binding</keyword>
<feature type="compositionally biased region" description="Acidic residues" evidence="6">
    <location>
        <begin position="510"/>
        <end position="536"/>
    </location>
</feature>
<feature type="compositionally biased region" description="Basic and acidic residues" evidence="6">
    <location>
        <begin position="1127"/>
        <end position="1147"/>
    </location>
</feature>
<feature type="region of interest" description="Disordered" evidence="6">
    <location>
        <begin position="1111"/>
        <end position="1216"/>
    </location>
</feature>
<evidence type="ECO:0000256" key="1">
    <source>
        <dbReference type="ARBA" id="ARBA00006820"/>
    </source>
</evidence>
<keyword evidence="3" id="KW-0493">Microtubule</keyword>
<comment type="similarity">
    <text evidence="1">Belongs to the tubulin--tyrosine ligase family.</text>
</comment>
<feature type="compositionally biased region" description="Low complexity" evidence="6">
    <location>
        <begin position="256"/>
        <end position="267"/>
    </location>
</feature>
<feature type="region of interest" description="Disordered" evidence="6">
    <location>
        <begin position="318"/>
        <end position="581"/>
    </location>
</feature>
<dbReference type="Gene3D" id="3.30.470.20">
    <property type="entry name" value="ATP-grasp fold, B domain"/>
    <property type="match status" value="1"/>
</dbReference>
<accession>A0A8W8MCQ8</accession>
<feature type="compositionally biased region" description="Polar residues" evidence="6">
    <location>
        <begin position="227"/>
        <end position="236"/>
    </location>
</feature>
<dbReference type="SUPFAM" id="SSF56059">
    <property type="entry name" value="Glutathione synthetase ATP-binding domain-like"/>
    <property type="match status" value="1"/>
</dbReference>
<feature type="compositionally biased region" description="Polar residues" evidence="6">
    <location>
        <begin position="268"/>
        <end position="283"/>
    </location>
</feature>
<evidence type="ECO:0000313" key="7">
    <source>
        <dbReference type="EnsemblMetazoa" id="G31693.1:cds"/>
    </source>
</evidence>
<keyword evidence="2" id="KW-0436">Ligase</keyword>
<dbReference type="GO" id="GO:0005874">
    <property type="term" value="C:microtubule"/>
    <property type="evidence" value="ECO:0007669"/>
    <property type="project" value="UniProtKB-KW"/>
</dbReference>
<name>A0A8W8MCQ8_MAGGI</name>
<feature type="region of interest" description="Disordered" evidence="6">
    <location>
        <begin position="84"/>
        <end position="129"/>
    </location>
</feature>
<dbReference type="AlphaFoldDB" id="A0A8W8MCQ8"/>
<keyword evidence="5" id="KW-0067">ATP-binding</keyword>
<dbReference type="GO" id="GO:0015631">
    <property type="term" value="F:tubulin binding"/>
    <property type="evidence" value="ECO:0007669"/>
    <property type="project" value="TreeGrafter"/>
</dbReference>
<evidence type="ECO:0000256" key="6">
    <source>
        <dbReference type="SAM" id="MobiDB-lite"/>
    </source>
</evidence>
<feature type="compositionally biased region" description="Low complexity" evidence="6">
    <location>
        <begin position="330"/>
        <end position="362"/>
    </location>
</feature>
<feature type="compositionally biased region" description="Polar residues" evidence="6">
    <location>
        <begin position="1205"/>
        <end position="1216"/>
    </location>
</feature>
<feature type="region of interest" description="Disordered" evidence="6">
    <location>
        <begin position="147"/>
        <end position="283"/>
    </location>
</feature>
<dbReference type="PANTHER" id="PTHR12241">
    <property type="entry name" value="TUBULIN POLYGLUTAMYLASE"/>
    <property type="match status" value="1"/>
</dbReference>
<reference evidence="7" key="1">
    <citation type="submission" date="2022-08" db="UniProtKB">
        <authorList>
            <consortium name="EnsemblMetazoa"/>
        </authorList>
    </citation>
    <scope>IDENTIFICATION</scope>
    <source>
        <strain evidence="7">05x7-T-G4-1.051#20</strain>
    </source>
</reference>
<dbReference type="PROSITE" id="PS51221">
    <property type="entry name" value="TTL"/>
    <property type="match status" value="1"/>
</dbReference>
<dbReference type="InterPro" id="IPR004344">
    <property type="entry name" value="TTL/TTLL_fam"/>
</dbReference>
<feature type="compositionally biased region" description="Polar residues" evidence="6">
    <location>
        <begin position="95"/>
        <end position="116"/>
    </location>
</feature>
<feature type="compositionally biased region" description="Low complexity" evidence="6">
    <location>
        <begin position="150"/>
        <end position="181"/>
    </location>
</feature>
<feature type="compositionally biased region" description="Polar residues" evidence="6">
    <location>
        <begin position="428"/>
        <end position="444"/>
    </location>
</feature>
<evidence type="ECO:0000313" key="8">
    <source>
        <dbReference type="Proteomes" id="UP000005408"/>
    </source>
</evidence>